<dbReference type="Proteomes" id="UP000580250">
    <property type="component" value="Unassembled WGS sequence"/>
</dbReference>
<organism evidence="2 3">
    <name type="scientific">Meloidogyne enterolobii</name>
    <name type="common">Root-knot nematode worm</name>
    <name type="synonym">Meloidogyne mayaguensis</name>
    <dbReference type="NCBI Taxonomy" id="390850"/>
    <lineage>
        <taxon>Eukaryota</taxon>
        <taxon>Metazoa</taxon>
        <taxon>Ecdysozoa</taxon>
        <taxon>Nematoda</taxon>
        <taxon>Chromadorea</taxon>
        <taxon>Rhabditida</taxon>
        <taxon>Tylenchina</taxon>
        <taxon>Tylenchomorpha</taxon>
        <taxon>Tylenchoidea</taxon>
        <taxon>Meloidogynidae</taxon>
        <taxon>Meloidogyninae</taxon>
        <taxon>Meloidogyne</taxon>
    </lineage>
</organism>
<keyword evidence="1" id="KW-1133">Transmembrane helix</keyword>
<keyword evidence="1" id="KW-0472">Membrane</keyword>
<evidence type="ECO:0000256" key="1">
    <source>
        <dbReference type="SAM" id="Phobius"/>
    </source>
</evidence>
<protein>
    <submittedName>
        <fullName evidence="2">Uncharacterized protein</fullName>
    </submittedName>
</protein>
<accession>A0A6V7TYR8</accession>
<comment type="caution">
    <text evidence="2">The sequence shown here is derived from an EMBL/GenBank/DDBJ whole genome shotgun (WGS) entry which is preliminary data.</text>
</comment>
<feature type="transmembrane region" description="Helical" evidence="1">
    <location>
        <begin position="37"/>
        <end position="56"/>
    </location>
</feature>
<keyword evidence="1" id="KW-0812">Transmembrane</keyword>
<feature type="transmembrane region" description="Helical" evidence="1">
    <location>
        <begin position="148"/>
        <end position="171"/>
    </location>
</feature>
<evidence type="ECO:0000313" key="2">
    <source>
        <dbReference type="EMBL" id="CAD2139504.1"/>
    </source>
</evidence>
<feature type="transmembrane region" description="Helical" evidence="1">
    <location>
        <begin position="68"/>
        <end position="87"/>
    </location>
</feature>
<dbReference type="OrthoDB" id="10456539at2759"/>
<evidence type="ECO:0000313" key="3">
    <source>
        <dbReference type="Proteomes" id="UP000580250"/>
    </source>
</evidence>
<proteinExistence type="predicted"/>
<reference evidence="2 3" key="1">
    <citation type="submission" date="2020-08" db="EMBL/GenBank/DDBJ databases">
        <authorList>
            <person name="Koutsovoulos G."/>
            <person name="Danchin GJ E."/>
        </authorList>
    </citation>
    <scope>NUCLEOTIDE SEQUENCE [LARGE SCALE GENOMIC DNA]</scope>
</reference>
<feature type="transmembrane region" description="Helical" evidence="1">
    <location>
        <begin position="6"/>
        <end position="25"/>
    </location>
</feature>
<gene>
    <name evidence="2" type="ORF">MENT_LOCUS6182</name>
</gene>
<dbReference type="EMBL" id="CAJEWN010000023">
    <property type="protein sequence ID" value="CAD2139504.1"/>
    <property type="molecule type" value="Genomic_DNA"/>
</dbReference>
<dbReference type="AlphaFoldDB" id="A0A6V7TYR8"/>
<sequence>MYEEQVILAGFNIYYSSQIIFYWIANKIKNFILRITQFLFFKLLQYTILAPILVPYYTVKRYWHSAKFIWRTSISFWGFICWSWFWWTGQKQPSNPTNINSQINKNERNNLNTNNINFNQNSPPQNYFDSIKEQIIIVLTRMTTSWSYLIWMVLYFFLMYWLLCGVCWIVYQFYWPKYLD</sequence>
<name>A0A6V7TYR8_MELEN</name>